<evidence type="ECO:0000313" key="3">
    <source>
        <dbReference type="EnsemblFungi" id="MAPG_03434T0"/>
    </source>
</evidence>
<reference evidence="4" key="2">
    <citation type="submission" date="2010-05" db="EMBL/GenBank/DDBJ databases">
        <title>The genome sequence of Magnaporthe poae strain ATCC 64411.</title>
        <authorList>
            <person name="Ma L.-J."/>
            <person name="Dead R."/>
            <person name="Young S."/>
            <person name="Zeng Q."/>
            <person name="Koehrsen M."/>
            <person name="Alvarado L."/>
            <person name="Berlin A."/>
            <person name="Chapman S.B."/>
            <person name="Chen Z."/>
            <person name="Freedman E."/>
            <person name="Gellesch M."/>
            <person name="Goldberg J."/>
            <person name="Griggs A."/>
            <person name="Gujja S."/>
            <person name="Heilman E.R."/>
            <person name="Heiman D."/>
            <person name="Hepburn T."/>
            <person name="Howarth C."/>
            <person name="Jen D."/>
            <person name="Larson L."/>
            <person name="Mehta T."/>
            <person name="Neiman D."/>
            <person name="Pearson M."/>
            <person name="Roberts A."/>
            <person name="Saif S."/>
            <person name="Shea T."/>
            <person name="Shenoy N."/>
            <person name="Sisk P."/>
            <person name="Stolte C."/>
            <person name="Sykes S."/>
            <person name="Walk T."/>
            <person name="White J."/>
            <person name="Yandava C."/>
            <person name="Haas B."/>
            <person name="Nusbaum C."/>
            <person name="Birren B."/>
        </authorList>
    </citation>
    <scope>NUCLEOTIDE SEQUENCE [LARGE SCALE GENOMIC DNA]</scope>
    <source>
        <strain evidence="4">ATCC 64411 / 73-15</strain>
    </source>
</reference>
<proteinExistence type="predicted"/>
<keyword evidence="4" id="KW-1185">Reference proteome</keyword>
<evidence type="ECO:0000313" key="4">
    <source>
        <dbReference type="Proteomes" id="UP000011715"/>
    </source>
</evidence>
<evidence type="ECO:0000256" key="1">
    <source>
        <dbReference type="SAM" id="MobiDB-lite"/>
    </source>
</evidence>
<reference evidence="2" key="3">
    <citation type="submission" date="2011-03" db="EMBL/GenBank/DDBJ databases">
        <title>Annotation of Magnaporthe poae ATCC 64411.</title>
        <authorList>
            <person name="Ma L.-J."/>
            <person name="Dead R."/>
            <person name="Young S.K."/>
            <person name="Zeng Q."/>
            <person name="Gargeya S."/>
            <person name="Fitzgerald M."/>
            <person name="Haas B."/>
            <person name="Abouelleil A."/>
            <person name="Alvarado L."/>
            <person name="Arachchi H.M."/>
            <person name="Berlin A."/>
            <person name="Brown A."/>
            <person name="Chapman S.B."/>
            <person name="Chen Z."/>
            <person name="Dunbar C."/>
            <person name="Freedman E."/>
            <person name="Gearin G."/>
            <person name="Gellesch M."/>
            <person name="Goldberg J."/>
            <person name="Griggs A."/>
            <person name="Gujja S."/>
            <person name="Heiman D."/>
            <person name="Howarth C."/>
            <person name="Larson L."/>
            <person name="Lui A."/>
            <person name="MacDonald P.J.P."/>
            <person name="Mehta T."/>
            <person name="Montmayeur A."/>
            <person name="Murphy C."/>
            <person name="Neiman D."/>
            <person name="Pearson M."/>
            <person name="Priest M."/>
            <person name="Roberts A."/>
            <person name="Saif S."/>
            <person name="Shea T."/>
            <person name="Shenoy N."/>
            <person name="Sisk P."/>
            <person name="Stolte C."/>
            <person name="Sykes S."/>
            <person name="Yandava C."/>
            <person name="Wortman J."/>
            <person name="Nusbaum C."/>
            <person name="Birren B."/>
        </authorList>
    </citation>
    <scope>NUCLEOTIDE SEQUENCE</scope>
    <source>
        <strain evidence="2">ATCC 64411</strain>
    </source>
</reference>
<sequence>MWWFFPLVKFEGLPFRVADREAIWVGAGQLNVSLCPLLAAKVVCAFGLSPGAAARRITPAASLNAAFGQVKSSDGRDRETRARPGRRQDCPHRAAEDTASGAGRQLGQAILTAEPSPASAGGEGDSGCV</sequence>
<gene>
    <name evidence="2" type="ORF">MAPG_03434</name>
</gene>
<name>A0A0C4DU03_MAGP6</name>
<dbReference type="EMBL" id="GL876967">
    <property type="protein sequence ID" value="KLU84390.1"/>
    <property type="molecule type" value="Genomic_DNA"/>
</dbReference>
<feature type="compositionally biased region" description="Basic and acidic residues" evidence="1">
    <location>
        <begin position="73"/>
        <end position="96"/>
    </location>
</feature>
<reference evidence="2" key="1">
    <citation type="submission" date="2010-05" db="EMBL/GenBank/DDBJ databases">
        <title>The Genome Sequence of Magnaporthe poae strain ATCC 64411.</title>
        <authorList>
            <consortium name="The Broad Institute Genome Sequencing Platform"/>
            <consortium name="Broad Institute Genome Sequencing Center for Infectious Disease"/>
            <person name="Ma L.-J."/>
            <person name="Dead R."/>
            <person name="Young S."/>
            <person name="Zeng Q."/>
            <person name="Koehrsen M."/>
            <person name="Alvarado L."/>
            <person name="Berlin A."/>
            <person name="Chapman S.B."/>
            <person name="Chen Z."/>
            <person name="Freedman E."/>
            <person name="Gellesch M."/>
            <person name="Goldberg J."/>
            <person name="Griggs A."/>
            <person name="Gujja S."/>
            <person name="Heilman E.R."/>
            <person name="Heiman D."/>
            <person name="Hepburn T."/>
            <person name="Howarth C."/>
            <person name="Jen D."/>
            <person name="Larson L."/>
            <person name="Mehta T."/>
            <person name="Neiman D."/>
            <person name="Pearson M."/>
            <person name="Roberts A."/>
            <person name="Saif S."/>
            <person name="Shea T."/>
            <person name="Shenoy N."/>
            <person name="Sisk P."/>
            <person name="Stolte C."/>
            <person name="Sykes S."/>
            <person name="Walk T."/>
            <person name="White J."/>
            <person name="Yandava C."/>
            <person name="Haas B."/>
            <person name="Nusbaum C."/>
            <person name="Birren B."/>
        </authorList>
    </citation>
    <scope>NUCLEOTIDE SEQUENCE</scope>
    <source>
        <strain evidence="2">ATCC 64411</strain>
    </source>
</reference>
<dbReference type="Proteomes" id="UP000011715">
    <property type="component" value="Unassembled WGS sequence"/>
</dbReference>
<accession>A0A0C4DU03</accession>
<dbReference type="VEuPathDB" id="FungiDB:MAPG_03434"/>
<reference evidence="3" key="5">
    <citation type="submission" date="2015-06" db="UniProtKB">
        <authorList>
            <consortium name="EnsemblFungi"/>
        </authorList>
    </citation>
    <scope>IDENTIFICATION</scope>
    <source>
        <strain evidence="3">ATCC 64411</strain>
    </source>
</reference>
<reference evidence="3" key="4">
    <citation type="journal article" date="2015" name="G3 (Bethesda)">
        <title>Genome sequences of three phytopathogenic species of the Magnaporthaceae family of fungi.</title>
        <authorList>
            <person name="Okagaki L.H."/>
            <person name="Nunes C.C."/>
            <person name="Sailsbery J."/>
            <person name="Clay B."/>
            <person name="Brown D."/>
            <person name="John T."/>
            <person name="Oh Y."/>
            <person name="Young N."/>
            <person name="Fitzgerald M."/>
            <person name="Haas B.J."/>
            <person name="Zeng Q."/>
            <person name="Young S."/>
            <person name="Adiconis X."/>
            <person name="Fan L."/>
            <person name="Levin J.Z."/>
            <person name="Mitchell T.K."/>
            <person name="Okubara P.A."/>
            <person name="Farman M.L."/>
            <person name="Kohn L.M."/>
            <person name="Birren B."/>
            <person name="Ma L.-J."/>
            <person name="Dean R.A."/>
        </authorList>
    </citation>
    <scope>NUCLEOTIDE SEQUENCE</scope>
    <source>
        <strain evidence="3">ATCC 64411 / 73-15</strain>
    </source>
</reference>
<protein>
    <submittedName>
        <fullName evidence="2 3">Uncharacterized protein</fullName>
    </submittedName>
</protein>
<evidence type="ECO:0000313" key="2">
    <source>
        <dbReference type="EMBL" id="KLU84390.1"/>
    </source>
</evidence>
<dbReference type="AlphaFoldDB" id="A0A0C4DU03"/>
<dbReference type="EnsemblFungi" id="MAPG_03434T0">
    <property type="protein sequence ID" value="MAPG_03434T0"/>
    <property type="gene ID" value="MAPG_03434"/>
</dbReference>
<feature type="region of interest" description="Disordered" evidence="1">
    <location>
        <begin position="68"/>
        <end position="129"/>
    </location>
</feature>
<organism evidence="3 4">
    <name type="scientific">Magnaporthiopsis poae (strain ATCC 64411 / 73-15)</name>
    <name type="common">Kentucky bluegrass fungus</name>
    <name type="synonym">Magnaporthe poae</name>
    <dbReference type="NCBI Taxonomy" id="644358"/>
    <lineage>
        <taxon>Eukaryota</taxon>
        <taxon>Fungi</taxon>
        <taxon>Dikarya</taxon>
        <taxon>Ascomycota</taxon>
        <taxon>Pezizomycotina</taxon>
        <taxon>Sordariomycetes</taxon>
        <taxon>Sordariomycetidae</taxon>
        <taxon>Magnaporthales</taxon>
        <taxon>Magnaporthaceae</taxon>
        <taxon>Magnaporthiopsis</taxon>
    </lineage>
</organism>
<dbReference type="EMBL" id="ADBL01000822">
    <property type="status" value="NOT_ANNOTATED_CDS"/>
    <property type="molecule type" value="Genomic_DNA"/>
</dbReference>